<protein>
    <submittedName>
        <fullName evidence="4">Alpha/beta fold hydrolase</fullName>
    </submittedName>
</protein>
<dbReference type="Proteomes" id="UP001500729">
    <property type="component" value="Unassembled WGS sequence"/>
</dbReference>
<evidence type="ECO:0000313" key="4">
    <source>
        <dbReference type="EMBL" id="GAA0551895.1"/>
    </source>
</evidence>
<comment type="caution">
    <text evidence="4">The sequence shown here is derived from an EMBL/GenBank/DDBJ whole genome shotgun (WGS) entry which is preliminary data.</text>
</comment>
<dbReference type="SMART" id="SM00824">
    <property type="entry name" value="PKS_TE"/>
    <property type="match status" value="1"/>
</dbReference>
<dbReference type="InterPro" id="IPR029058">
    <property type="entry name" value="AB_hydrolase_fold"/>
</dbReference>
<dbReference type="RefSeq" id="WP_308196714.1">
    <property type="nucleotide sequence ID" value="NZ_BAAAGS010000055.1"/>
</dbReference>
<accession>A0ABN1DTH8</accession>
<feature type="domain" description="Thioesterase TesA-like" evidence="3">
    <location>
        <begin position="20"/>
        <end position="239"/>
    </location>
</feature>
<organism evidence="4 5">
    <name type="scientific">Saccharopolyspora erythraea</name>
    <name type="common">Streptomyces erythraeus</name>
    <dbReference type="NCBI Taxonomy" id="1836"/>
    <lineage>
        <taxon>Bacteria</taxon>
        <taxon>Bacillati</taxon>
        <taxon>Actinomycetota</taxon>
        <taxon>Actinomycetes</taxon>
        <taxon>Pseudonocardiales</taxon>
        <taxon>Pseudonocardiaceae</taxon>
        <taxon>Saccharopolyspora</taxon>
    </lineage>
</organism>
<proteinExistence type="inferred from homology"/>
<comment type="similarity">
    <text evidence="1">Belongs to the thioesterase family.</text>
</comment>
<name>A0ABN1DTH8_SACER</name>
<dbReference type="Gene3D" id="3.40.50.1820">
    <property type="entry name" value="alpha/beta hydrolase"/>
    <property type="match status" value="1"/>
</dbReference>
<evidence type="ECO:0000313" key="5">
    <source>
        <dbReference type="Proteomes" id="UP001500729"/>
    </source>
</evidence>
<dbReference type="SUPFAM" id="SSF53474">
    <property type="entry name" value="alpha/beta-Hydrolases"/>
    <property type="match status" value="1"/>
</dbReference>
<keyword evidence="5" id="KW-1185">Reference proteome</keyword>
<evidence type="ECO:0000259" key="3">
    <source>
        <dbReference type="SMART" id="SM00824"/>
    </source>
</evidence>
<dbReference type="PANTHER" id="PTHR11487">
    <property type="entry name" value="THIOESTERASE"/>
    <property type="match status" value="1"/>
</dbReference>
<dbReference type="EMBL" id="BAAAGS010000055">
    <property type="protein sequence ID" value="GAA0551895.1"/>
    <property type="molecule type" value="Genomic_DNA"/>
</dbReference>
<sequence>MGGSWLVPWHPRPDEHPLLVCMPPAGAGCGQFGAWQTALGDDVSVVGVQLPGRETRWADPEPSTMGEAVEAVVAELTGLVSTGHPTVLFGHSFGGLLAYEVAGSLWRQWRTWPRALVVAACKPPREWVGAGRGLADDEDELTDLLDARGLEAEDMDEDSRELMLEVLRQDARLSLSFAEPDQPVVDCPLEAWGGRDDLTVSHEHVADWRDYAGGEFQERLFPGGHYFCLETPAPALELLRSMACQSPIDTKGGTL</sequence>
<evidence type="ECO:0000256" key="1">
    <source>
        <dbReference type="ARBA" id="ARBA00007169"/>
    </source>
</evidence>
<dbReference type="GO" id="GO:0016787">
    <property type="term" value="F:hydrolase activity"/>
    <property type="evidence" value="ECO:0007669"/>
    <property type="project" value="UniProtKB-KW"/>
</dbReference>
<reference evidence="4 5" key="1">
    <citation type="journal article" date="2019" name="Int. J. Syst. Evol. Microbiol.">
        <title>The Global Catalogue of Microorganisms (GCM) 10K type strain sequencing project: providing services to taxonomists for standard genome sequencing and annotation.</title>
        <authorList>
            <consortium name="The Broad Institute Genomics Platform"/>
            <consortium name="The Broad Institute Genome Sequencing Center for Infectious Disease"/>
            <person name="Wu L."/>
            <person name="Ma J."/>
        </authorList>
    </citation>
    <scope>NUCLEOTIDE SEQUENCE [LARGE SCALE GENOMIC DNA]</scope>
    <source>
        <strain evidence="4 5">JCM 10303</strain>
    </source>
</reference>
<evidence type="ECO:0000256" key="2">
    <source>
        <dbReference type="ARBA" id="ARBA00022801"/>
    </source>
</evidence>
<keyword evidence="2 4" id="KW-0378">Hydrolase</keyword>
<dbReference type="InterPro" id="IPR020802">
    <property type="entry name" value="TesA-like"/>
</dbReference>
<gene>
    <name evidence="4" type="ORF">GCM10009533_57740</name>
</gene>
<dbReference type="InterPro" id="IPR012223">
    <property type="entry name" value="TEII"/>
</dbReference>
<dbReference type="PANTHER" id="PTHR11487:SF0">
    <property type="entry name" value="S-ACYL FATTY ACID SYNTHASE THIOESTERASE, MEDIUM CHAIN"/>
    <property type="match status" value="1"/>
</dbReference>
<dbReference type="Pfam" id="PF00975">
    <property type="entry name" value="Thioesterase"/>
    <property type="match status" value="1"/>
</dbReference>
<dbReference type="InterPro" id="IPR001031">
    <property type="entry name" value="Thioesterase"/>
</dbReference>